<keyword evidence="2" id="KW-1185">Reference proteome</keyword>
<reference evidence="1 2" key="1">
    <citation type="submission" date="2017-04" db="EMBL/GenBank/DDBJ databases">
        <authorList>
            <person name="Afonso C.L."/>
            <person name="Miller P.J."/>
            <person name="Scott M.A."/>
            <person name="Spackman E."/>
            <person name="Goraichik I."/>
            <person name="Dimitrov K.M."/>
            <person name="Suarez D.L."/>
            <person name="Swayne D.E."/>
        </authorList>
    </citation>
    <scope>NUCLEOTIDE SEQUENCE [LARGE SCALE GENOMIC DNA]</scope>
    <source>
        <strain evidence="1 2">CGMCC 1.12644</strain>
    </source>
</reference>
<evidence type="ECO:0000313" key="1">
    <source>
        <dbReference type="EMBL" id="SMD09487.1"/>
    </source>
</evidence>
<protein>
    <submittedName>
        <fullName evidence="1">Uncharacterized protein</fullName>
    </submittedName>
</protein>
<organism evidence="1 2">
    <name type="scientific">Primorskyibacter flagellatus</name>
    <dbReference type="NCBI Taxonomy" id="1387277"/>
    <lineage>
        <taxon>Bacteria</taxon>
        <taxon>Pseudomonadati</taxon>
        <taxon>Pseudomonadota</taxon>
        <taxon>Alphaproteobacteria</taxon>
        <taxon>Rhodobacterales</taxon>
        <taxon>Roseobacteraceae</taxon>
        <taxon>Primorskyibacter</taxon>
    </lineage>
</organism>
<name>A0A1W2EID4_9RHOB</name>
<dbReference type="EMBL" id="FWYD01000030">
    <property type="protein sequence ID" value="SMD09487.1"/>
    <property type="molecule type" value="Genomic_DNA"/>
</dbReference>
<gene>
    <name evidence="1" type="ORF">SAMN06295998_1306</name>
</gene>
<dbReference type="Proteomes" id="UP000192330">
    <property type="component" value="Unassembled WGS sequence"/>
</dbReference>
<sequence length="45" mass="4813">MGTSSFQSSIEVKFHHVFILSENAGLIAAGKPQASLPAISTRRRA</sequence>
<proteinExistence type="predicted"/>
<accession>A0A1W2EID4</accession>
<dbReference type="AlphaFoldDB" id="A0A1W2EID4"/>
<evidence type="ECO:0000313" key="2">
    <source>
        <dbReference type="Proteomes" id="UP000192330"/>
    </source>
</evidence>